<reference evidence="3" key="1">
    <citation type="journal article" date="2022" name="bioRxiv">
        <title>Deciphering the potential niche of two novel black yeast fungi from a biological soil crust based on their genomes, phenotypes, and melanin regulation.</title>
        <authorList>
            <consortium name="DOE Joint Genome Institute"/>
            <person name="Carr E.C."/>
            <person name="Barton Q."/>
            <person name="Grambo S."/>
            <person name="Sullivan M."/>
            <person name="Renfro C.M."/>
            <person name="Kuo A."/>
            <person name="Pangilinan J."/>
            <person name="Lipzen A."/>
            <person name="Keymanesh K."/>
            <person name="Savage E."/>
            <person name="Barry K."/>
            <person name="Grigoriev I.V."/>
            <person name="Riekhof W.R."/>
            <person name="Harris S.S."/>
        </authorList>
    </citation>
    <scope>NUCLEOTIDE SEQUENCE</scope>
    <source>
        <strain evidence="3">JF 03-4F</strain>
    </source>
</reference>
<keyword evidence="3" id="KW-0808">Transferase</keyword>
<dbReference type="GO" id="GO:0032259">
    <property type="term" value="P:methylation"/>
    <property type="evidence" value="ECO:0007669"/>
    <property type="project" value="UniProtKB-KW"/>
</dbReference>
<evidence type="ECO:0000313" key="4">
    <source>
        <dbReference type="Proteomes" id="UP001203852"/>
    </source>
</evidence>
<dbReference type="Proteomes" id="UP001203852">
    <property type="component" value="Unassembled WGS sequence"/>
</dbReference>
<feature type="domain" description="Methyltransferase" evidence="2">
    <location>
        <begin position="59"/>
        <end position="159"/>
    </location>
</feature>
<dbReference type="Gene3D" id="3.40.50.150">
    <property type="entry name" value="Vaccinia Virus protein VP39"/>
    <property type="match status" value="1"/>
</dbReference>
<name>A0AAN6DY69_9EURO</name>
<proteinExistence type="predicted"/>
<dbReference type="InterPro" id="IPR029063">
    <property type="entry name" value="SAM-dependent_MTases_sf"/>
</dbReference>
<organism evidence="3 4">
    <name type="scientific">Exophiala viscosa</name>
    <dbReference type="NCBI Taxonomy" id="2486360"/>
    <lineage>
        <taxon>Eukaryota</taxon>
        <taxon>Fungi</taxon>
        <taxon>Dikarya</taxon>
        <taxon>Ascomycota</taxon>
        <taxon>Pezizomycotina</taxon>
        <taxon>Eurotiomycetes</taxon>
        <taxon>Chaetothyriomycetidae</taxon>
        <taxon>Chaetothyriales</taxon>
        <taxon>Herpotrichiellaceae</taxon>
        <taxon>Exophiala</taxon>
    </lineage>
</organism>
<dbReference type="GO" id="GO:0008168">
    <property type="term" value="F:methyltransferase activity"/>
    <property type="evidence" value="ECO:0007669"/>
    <property type="project" value="UniProtKB-KW"/>
</dbReference>
<feature type="region of interest" description="Disordered" evidence="1">
    <location>
        <begin position="1"/>
        <end position="22"/>
    </location>
</feature>
<dbReference type="CDD" id="cd02440">
    <property type="entry name" value="AdoMet_MTases"/>
    <property type="match status" value="1"/>
</dbReference>
<gene>
    <name evidence="3" type="ORF">EDD36DRAFT_266160</name>
</gene>
<dbReference type="PANTHER" id="PTHR44068">
    <property type="entry name" value="ZGC:194242"/>
    <property type="match status" value="1"/>
</dbReference>
<evidence type="ECO:0000259" key="2">
    <source>
        <dbReference type="Pfam" id="PF13649"/>
    </source>
</evidence>
<dbReference type="InterPro" id="IPR041698">
    <property type="entry name" value="Methyltransf_25"/>
</dbReference>
<accession>A0AAN6DY69</accession>
<keyword evidence="3" id="KW-0489">Methyltransferase</keyword>
<sequence>MAPINEQDEKPEKKSKSMFNSPGFAQTYTSAEKLTGSYAKLLLEKVNLGKVPDDQKLAVLDEACGTGIVSVHLMETLDGKARENLELTSADYADPMVDFMTKRIEASGWKNAQAIKADAMDTKLPDSHFTHVLLNFGPEIFADPKAGLRETHRILRPGGTLAMSTWKRVGWFPDVRAALATEADLPEIRVDETLRQLFSPDAQWGDPAFIRQLLPPLSFVDVQTESVPHRSILPANPGIMGLLNGILGQIMTKRWTKEEQDQYGERARTAVERYMKQKYGDGEIEWDWIAVLTIAKKLE</sequence>
<evidence type="ECO:0000313" key="3">
    <source>
        <dbReference type="EMBL" id="KAI1613457.1"/>
    </source>
</evidence>
<dbReference type="InterPro" id="IPR050447">
    <property type="entry name" value="Erg6_SMT_methyltransf"/>
</dbReference>
<keyword evidence="4" id="KW-1185">Reference proteome</keyword>
<dbReference type="AlphaFoldDB" id="A0AAN6DY69"/>
<dbReference type="Pfam" id="PF13649">
    <property type="entry name" value="Methyltransf_25"/>
    <property type="match status" value="1"/>
</dbReference>
<dbReference type="EMBL" id="MU404354">
    <property type="protein sequence ID" value="KAI1613457.1"/>
    <property type="molecule type" value="Genomic_DNA"/>
</dbReference>
<evidence type="ECO:0000256" key="1">
    <source>
        <dbReference type="SAM" id="MobiDB-lite"/>
    </source>
</evidence>
<comment type="caution">
    <text evidence="3">The sequence shown here is derived from an EMBL/GenBank/DDBJ whole genome shotgun (WGS) entry which is preliminary data.</text>
</comment>
<dbReference type="PANTHER" id="PTHR44068:SF11">
    <property type="entry name" value="GERANYL DIPHOSPHATE 2-C-METHYLTRANSFERASE"/>
    <property type="match status" value="1"/>
</dbReference>
<protein>
    <submittedName>
        <fullName evidence="3">S-adenosyl-L-methionine-dependent methyltransferase</fullName>
    </submittedName>
</protein>
<dbReference type="SUPFAM" id="SSF53335">
    <property type="entry name" value="S-adenosyl-L-methionine-dependent methyltransferases"/>
    <property type="match status" value="1"/>
</dbReference>